<comment type="similarity">
    <text evidence="1">Belongs to the Gfa family.</text>
</comment>
<feature type="domain" description="CENP-V/GFA" evidence="5">
    <location>
        <begin position="7"/>
        <end position="104"/>
    </location>
</feature>
<keyword evidence="2" id="KW-0479">Metal-binding</keyword>
<evidence type="ECO:0000256" key="4">
    <source>
        <dbReference type="ARBA" id="ARBA00023239"/>
    </source>
</evidence>
<evidence type="ECO:0000259" key="5">
    <source>
        <dbReference type="PROSITE" id="PS51891"/>
    </source>
</evidence>
<evidence type="ECO:0000256" key="1">
    <source>
        <dbReference type="ARBA" id="ARBA00005495"/>
    </source>
</evidence>
<reference evidence="6 7" key="1">
    <citation type="submission" date="2022-05" db="EMBL/GenBank/DDBJ databases">
        <title>Novel Pseudomonas spp. Isolated from a Rainbow Trout Aquaculture Facility.</title>
        <authorList>
            <person name="Testerman T."/>
            <person name="Graf J."/>
        </authorList>
    </citation>
    <scope>NUCLEOTIDE SEQUENCE [LARGE SCALE GENOMIC DNA]</scope>
    <source>
        <strain evidence="6 7">ID681</strain>
    </source>
</reference>
<gene>
    <name evidence="6" type="ORF">M5G11_07820</name>
</gene>
<organism evidence="6 7">
    <name type="scientific">Pseudomonas fontis</name>
    <dbReference type="NCBI Taxonomy" id="2942633"/>
    <lineage>
        <taxon>Bacteria</taxon>
        <taxon>Pseudomonadati</taxon>
        <taxon>Pseudomonadota</taxon>
        <taxon>Gammaproteobacteria</taxon>
        <taxon>Pseudomonadales</taxon>
        <taxon>Pseudomonadaceae</taxon>
        <taxon>Pseudomonas</taxon>
    </lineage>
</organism>
<name>A0ABT5NQK1_9PSED</name>
<dbReference type="InterPro" id="IPR006913">
    <property type="entry name" value="CENP-V/GFA"/>
</dbReference>
<dbReference type="PANTHER" id="PTHR33337">
    <property type="entry name" value="GFA DOMAIN-CONTAINING PROTEIN"/>
    <property type="match status" value="1"/>
</dbReference>
<evidence type="ECO:0000256" key="3">
    <source>
        <dbReference type="ARBA" id="ARBA00022833"/>
    </source>
</evidence>
<keyword evidence="7" id="KW-1185">Reference proteome</keyword>
<dbReference type="EMBL" id="JAMDGY010000020">
    <property type="protein sequence ID" value="MDD0990445.1"/>
    <property type="molecule type" value="Genomic_DNA"/>
</dbReference>
<dbReference type="RefSeq" id="WP_273911081.1">
    <property type="nucleotide sequence ID" value="NZ_JAMDGX010000037.1"/>
</dbReference>
<keyword evidence="4" id="KW-0456">Lyase</keyword>
<dbReference type="InterPro" id="IPR011057">
    <property type="entry name" value="Mss4-like_sf"/>
</dbReference>
<dbReference type="Gene3D" id="3.90.1590.10">
    <property type="entry name" value="glutathione-dependent formaldehyde- activating enzyme (gfa)"/>
    <property type="match status" value="1"/>
</dbReference>
<accession>A0ABT5NQK1</accession>
<protein>
    <submittedName>
        <fullName evidence="6">GFA family protein</fullName>
    </submittedName>
</protein>
<proteinExistence type="inferred from homology"/>
<comment type="caution">
    <text evidence="6">The sequence shown here is derived from an EMBL/GenBank/DDBJ whole genome shotgun (WGS) entry which is preliminary data.</text>
</comment>
<sequence length="140" mass="15288">MSLKKEKHGSCLCGAVTLAVTVENASVGACHCGMCRKWAGGPSLMVETKQPVRITAGVPKVYNSSDWAERAFCEQCGTHLYYRLKAGGFESVPVGVLDGDDDWTFDLQVYVDSKPKYYCFANQTKEMTGAEVEAMFTGQP</sequence>
<keyword evidence="3" id="KW-0862">Zinc</keyword>
<evidence type="ECO:0000313" key="7">
    <source>
        <dbReference type="Proteomes" id="UP001148203"/>
    </source>
</evidence>
<dbReference type="PROSITE" id="PS51891">
    <property type="entry name" value="CENP_V_GFA"/>
    <property type="match status" value="1"/>
</dbReference>
<dbReference type="PANTHER" id="PTHR33337:SF40">
    <property type="entry name" value="CENP-V_GFA DOMAIN-CONTAINING PROTEIN-RELATED"/>
    <property type="match status" value="1"/>
</dbReference>
<evidence type="ECO:0000313" key="6">
    <source>
        <dbReference type="EMBL" id="MDD0990445.1"/>
    </source>
</evidence>
<dbReference type="Pfam" id="PF04828">
    <property type="entry name" value="GFA"/>
    <property type="match status" value="1"/>
</dbReference>
<dbReference type="SUPFAM" id="SSF51316">
    <property type="entry name" value="Mss4-like"/>
    <property type="match status" value="1"/>
</dbReference>
<evidence type="ECO:0000256" key="2">
    <source>
        <dbReference type="ARBA" id="ARBA00022723"/>
    </source>
</evidence>
<dbReference type="Proteomes" id="UP001148203">
    <property type="component" value="Unassembled WGS sequence"/>
</dbReference>